<dbReference type="InterPro" id="IPR050954">
    <property type="entry name" value="ET_IronSulfur_Cluster-Binding"/>
</dbReference>
<gene>
    <name evidence="9" type="ORF">cpu_04810</name>
</gene>
<keyword evidence="5" id="KW-0249">Electron transport</keyword>
<name>A0A1L8CSS5_9THEO</name>
<dbReference type="PROSITE" id="PS51379">
    <property type="entry name" value="4FE4S_FER_2"/>
    <property type="match status" value="2"/>
</dbReference>
<keyword evidence="2" id="KW-0004">4Fe-4S</keyword>
<dbReference type="PANTHER" id="PTHR43177">
    <property type="entry name" value="PROTEIN NRFC"/>
    <property type="match status" value="1"/>
</dbReference>
<protein>
    <submittedName>
        <fullName evidence="9">4Fe-4S ferredoxin</fullName>
    </submittedName>
</protein>
<evidence type="ECO:0000256" key="6">
    <source>
        <dbReference type="ARBA" id="ARBA00023004"/>
    </source>
</evidence>
<keyword evidence="4" id="KW-0677">Repeat</keyword>
<dbReference type="Pfam" id="PF13247">
    <property type="entry name" value="Fer4_11"/>
    <property type="match status" value="1"/>
</dbReference>
<dbReference type="GO" id="GO:0051539">
    <property type="term" value="F:4 iron, 4 sulfur cluster binding"/>
    <property type="evidence" value="ECO:0007669"/>
    <property type="project" value="UniProtKB-KW"/>
</dbReference>
<dbReference type="CDD" id="cd10563">
    <property type="entry name" value="CooF_like"/>
    <property type="match status" value="1"/>
</dbReference>
<dbReference type="AlphaFoldDB" id="A0A1L8CSS5"/>
<dbReference type="GO" id="GO:0046872">
    <property type="term" value="F:metal ion binding"/>
    <property type="evidence" value="ECO:0007669"/>
    <property type="project" value="UniProtKB-KW"/>
</dbReference>
<dbReference type="EMBL" id="BDJK01000006">
    <property type="protein sequence ID" value="GAV21971.1"/>
    <property type="molecule type" value="Genomic_DNA"/>
</dbReference>
<dbReference type="InterPro" id="IPR017896">
    <property type="entry name" value="4Fe4S_Fe-S-bd"/>
</dbReference>
<keyword evidence="3" id="KW-0479">Metal-binding</keyword>
<dbReference type="Proteomes" id="UP000187485">
    <property type="component" value="Unassembled WGS sequence"/>
</dbReference>
<proteinExistence type="predicted"/>
<evidence type="ECO:0000256" key="2">
    <source>
        <dbReference type="ARBA" id="ARBA00022485"/>
    </source>
</evidence>
<dbReference type="PROSITE" id="PS00198">
    <property type="entry name" value="4FE4S_FER_1"/>
    <property type="match status" value="1"/>
</dbReference>
<accession>A0A1L8CSS5</accession>
<dbReference type="PANTHER" id="PTHR43177:SF5">
    <property type="entry name" value="ANAEROBIC DIMETHYL SULFOXIDE REDUCTASE CHAIN B-RELATED"/>
    <property type="match status" value="1"/>
</dbReference>
<dbReference type="Gene3D" id="3.30.70.20">
    <property type="match status" value="2"/>
</dbReference>
<keyword evidence="10" id="KW-1185">Reference proteome</keyword>
<dbReference type="SUPFAM" id="SSF54862">
    <property type="entry name" value="4Fe-4S ferredoxins"/>
    <property type="match status" value="1"/>
</dbReference>
<evidence type="ECO:0000313" key="9">
    <source>
        <dbReference type="EMBL" id="GAV21971.1"/>
    </source>
</evidence>
<feature type="domain" description="4Fe-4S ferredoxin-type" evidence="8">
    <location>
        <begin position="83"/>
        <end position="112"/>
    </location>
</feature>
<evidence type="ECO:0000256" key="1">
    <source>
        <dbReference type="ARBA" id="ARBA00022448"/>
    </source>
</evidence>
<evidence type="ECO:0000256" key="3">
    <source>
        <dbReference type="ARBA" id="ARBA00022723"/>
    </source>
</evidence>
<keyword evidence="1" id="KW-0813">Transport</keyword>
<dbReference type="RefSeq" id="WP_075858401.1">
    <property type="nucleotide sequence ID" value="NZ_BDJK01000006.1"/>
</dbReference>
<evidence type="ECO:0000256" key="4">
    <source>
        <dbReference type="ARBA" id="ARBA00022737"/>
    </source>
</evidence>
<keyword evidence="6" id="KW-0408">Iron</keyword>
<sequence>MREILVDLTKCLGCKTCELVCATAHSKEKQFFSAIFEEPKPVRRIFVEANGPTNFPLMCRQCEDAPCVMACMSGALTKDELSEEVVLNSQRCVGCFMCVMVCPFGVMTKNQHKAAKCDRCAEIGYPQCVLACPTKALSFAEIPTYAKKERQKYLTNFLVRE</sequence>
<keyword evidence="7" id="KW-0411">Iron-sulfur</keyword>
<dbReference type="OrthoDB" id="9810688at2"/>
<feature type="domain" description="4Fe-4S ferredoxin-type" evidence="8">
    <location>
        <begin position="2"/>
        <end position="30"/>
    </location>
</feature>
<dbReference type="STRING" id="870242.cpu_04810"/>
<organism evidence="9 10">
    <name type="scientific">Carboxydothermus pertinax</name>
    <dbReference type="NCBI Taxonomy" id="870242"/>
    <lineage>
        <taxon>Bacteria</taxon>
        <taxon>Bacillati</taxon>
        <taxon>Bacillota</taxon>
        <taxon>Clostridia</taxon>
        <taxon>Thermoanaerobacterales</taxon>
        <taxon>Thermoanaerobacteraceae</taxon>
        <taxon>Carboxydothermus</taxon>
    </lineage>
</organism>
<evidence type="ECO:0000256" key="7">
    <source>
        <dbReference type="ARBA" id="ARBA00023014"/>
    </source>
</evidence>
<evidence type="ECO:0000256" key="5">
    <source>
        <dbReference type="ARBA" id="ARBA00022982"/>
    </source>
</evidence>
<reference evidence="10" key="1">
    <citation type="submission" date="2016-12" db="EMBL/GenBank/DDBJ databases">
        <title>Draft Genome Sequences od Carboxydothermus pertinax and islandicus, Hydrogenogenic Carboxydotrophic Bacteria.</title>
        <authorList>
            <person name="Fukuyama Y."/>
            <person name="Ohmae K."/>
            <person name="Yoneda Y."/>
            <person name="Yoshida T."/>
            <person name="Sako Y."/>
        </authorList>
    </citation>
    <scope>NUCLEOTIDE SEQUENCE [LARGE SCALE GENOMIC DNA]</scope>
    <source>
        <strain evidence="10">Ug1</strain>
    </source>
</reference>
<dbReference type="InterPro" id="IPR017900">
    <property type="entry name" value="4Fe4S_Fe_S_CS"/>
</dbReference>
<evidence type="ECO:0000313" key="10">
    <source>
        <dbReference type="Proteomes" id="UP000187485"/>
    </source>
</evidence>
<evidence type="ECO:0000259" key="8">
    <source>
        <dbReference type="PROSITE" id="PS51379"/>
    </source>
</evidence>
<comment type="caution">
    <text evidence="9">The sequence shown here is derived from an EMBL/GenBank/DDBJ whole genome shotgun (WGS) entry which is preliminary data.</text>
</comment>